<feature type="transmembrane region" description="Helical" evidence="2">
    <location>
        <begin position="82"/>
        <end position="104"/>
    </location>
</feature>
<keyword evidence="6" id="KW-1185">Reference proteome</keyword>
<dbReference type="Gene3D" id="3.10.450.240">
    <property type="match status" value="1"/>
</dbReference>
<dbReference type="Proteomes" id="UP000503162">
    <property type="component" value="Chromosome"/>
</dbReference>
<keyword evidence="3" id="KW-0732">Signal</keyword>
<evidence type="ECO:0000313" key="5">
    <source>
        <dbReference type="EMBL" id="QIM54879.1"/>
    </source>
</evidence>
<evidence type="ECO:0000259" key="4">
    <source>
        <dbReference type="SMART" id="SM00978"/>
    </source>
</evidence>
<proteinExistence type="predicted"/>
<keyword evidence="2" id="KW-0472">Membrane</keyword>
<feature type="transmembrane region" description="Helical" evidence="2">
    <location>
        <begin position="111"/>
        <end position="129"/>
    </location>
</feature>
<dbReference type="Pfam" id="PF04280">
    <property type="entry name" value="Tim44"/>
    <property type="match status" value="1"/>
</dbReference>
<dbReference type="RefSeq" id="WP_166231561.1">
    <property type="nucleotide sequence ID" value="NZ_CP049989.1"/>
</dbReference>
<keyword evidence="2" id="KW-0812">Transmembrane</keyword>
<dbReference type="AlphaFoldDB" id="A0A6G8IP40"/>
<feature type="compositionally biased region" description="Low complexity" evidence="1">
    <location>
        <begin position="39"/>
        <end position="76"/>
    </location>
</feature>
<feature type="domain" description="Tim44-like" evidence="4">
    <location>
        <begin position="198"/>
        <end position="333"/>
    </location>
</feature>
<protein>
    <submittedName>
        <fullName evidence="5">Tim44 domain-containing protein</fullName>
    </submittedName>
</protein>
<dbReference type="InterPro" id="IPR007379">
    <property type="entry name" value="Tim44-like_dom"/>
</dbReference>
<name>A0A6G8IP40_9BURK</name>
<evidence type="ECO:0000256" key="2">
    <source>
        <dbReference type="SAM" id="Phobius"/>
    </source>
</evidence>
<feature type="signal peptide" evidence="3">
    <location>
        <begin position="1"/>
        <end position="22"/>
    </location>
</feature>
<dbReference type="PANTHER" id="PTHR41542">
    <property type="entry name" value="BLL5807 PROTEIN"/>
    <property type="match status" value="1"/>
</dbReference>
<dbReference type="PANTHER" id="PTHR41542:SF1">
    <property type="entry name" value="BLL5807 PROTEIN"/>
    <property type="match status" value="1"/>
</dbReference>
<reference evidence="5 6" key="1">
    <citation type="submission" date="2020-03" db="EMBL/GenBank/DDBJ databases">
        <title>Hydrogenophaga sp. nov. isolated from cyanobacterial mat.</title>
        <authorList>
            <person name="Thorat V."/>
            <person name="Kirdat K."/>
            <person name="Tiwarekar B."/>
            <person name="Costa E.D."/>
            <person name="Yadav A."/>
        </authorList>
    </citation>
    <scope>NUCLEOTIDE SEQUENCE [LARGE SCALE GENOMIC DNA]</scope>
    <source>
        <strain evidence="5 6">BA0156</strain>
    </source>
</reference>
<dbReference type="SUPFAM" id="SSF54427">
    <property type="entry name" value="NTF2-like"/>
    <property type="match status" value="1"/>
</dbReference>
<keyword evidence="2" id="KW-1133">Transmembrane helix</keyword>
<dbReference type="KEGG" id="hcz:G9Q37_21175"/>
<feature type="chain" id="PRO_5026095649" evidence="3">
    <location>
        <begin position="23"/>
        <end position="335"/>
    </location>
</feature>
<dbReference type="InterPro" id="IPR032710">
    <property type="entry name" value="NTF2-like_dom_sf"/>
</dbReference>
<dbReference type="SMART" id="SM00978">
    <property type="entry name" value="Tim44"/>
    <property type="match status" value="1"/>
</dbReference>
<evidence type="ECO:0000313" key="6">
    <source>
        <dbReference type="Proteomes" id="UP000503162"/>
    </source>
</evidence>
<feature type="region of interest" description="Disordered" evidence="1">
    <location>
        <begin position="26"/>
        <end position="76"/>
    </location>
</feature>
<gene>
    <name evidence="5" type="ORF">G9Q37_21175</name>
</gene>
<evidence type="ECO:0000256" key="1">
    <source>
        <dbReference type="SAM" id="MobiDB-lite"/>
    </source>
</evidence>
<sequence>MNKLWSVLLALTLAVGSTDTFAKRMGGGSSIGKQSSNVTQRNTAPTQTTTPAQQAAPAQAPQAGAAQRPATAPAAAAPKRPWGAMLGGLAAGLGLAWLASALGFGEAFAQFLLFALLAVVVMAVIGFVMRRKAPAAANTGLAYQGAGNAAPRAPADFEPTMPRSYSPKNVGNDASARPWERSAPASLEGGHGGSMIGSALLGRQTWGIPAGFDTEGFLKASKTNFVNLQDAWDRADIPSLRAMMTDDMLEQIQAQLAERERDARGVPNKTEVVMLEAQLLGIEETDVDYMASVEFSGLIREDASAGPNPFREVWNITRPKAGPGGWLVAGVQALQ</sequence>
<accession>A0A6G8IP40</accession>
<organism evidence="5 6">
    <name type="scientific">Hydrogenophaga crocea</name>
    <dbReference type="NCBI Taxonomy" id="2716225"/>
    <lineage>
        <taxon>Bacteria</taxon>
        <taxon>Pseudomonadati</taxon>
        <taxon>Pseudomonadota</taxon>
        <taxon>Betaproteobacteria</taxon>
        <taxon>Burkholderiales</taxon>
        <taxon>Comamonadaceae</taxon>
        <taxon>Hydrogenophaga</taxon>
    </lineage>
</organism>
<feature type="region of interest" description="Disordered" evidence="1">
    <location>
        <begin position="146"/>
        <end position="190"/>
    </location>
</feature>
<evidence type="ECO:0000256" key="3">
    <source>
        <dbReference type="SAM" id="SignalP"/>
    </source>
</evidence>
<dbReference type="EMBL" id="CP049989">
    <property type="protein sequence ID" value="QIM54879.1"/>
    <property type="molecule type" value="Genomic_DNA"/>
</dbReference>